<evidence type="ECO:0000256" key="1">
    <source>
        <dbReference type="SAM" id="MobiDB-lite"/>
    </source>
</evidence>
<evidence type="ECO:0000313" key="6">
    <source>
        <dbReference type="RefSeq" id="XP_034235175.1"/>
    </source>
</evidence>
<keyword evidence="5" id="KW-1185">Reference proteome</keyword>
<evidence type="ECO:0000259" key="4">
    <source>
        <dbReference type="Pfam" id="PF01683"/>
    </source>
</evidence>
<dbReference type="InterPro" id="IPR006149">
    <property type="entry name" value="EB_dom"/>
</dbReference>
<gene>
    <name evidence="6 7 8" type="primary">LOC117641704</name>
</gene>
<feature type="signal peptide" evidence="3">
    <location>
        <begin position="1"/>
        <end position="29"/>
    </location>
</feature>
<name>A0A6P8YML4_THRPL</name>
<accession>A0A6P8YML4</accession>
<evidence type="ECO:0000313" key="5">
    <source>
        <dbReference type="Proteomes" id="UP000515158"/>
    </source>
</evidence>
<feature type="chain" id="PRO_5044654827" evidence="3">
    <location>
        <begin position="30"/>
        <end position="234"/>
    </location>
</feature>
<dbReference type="Pfam" id="PF01683">
    <property type="entry name" value="EB"/>
    <property type="match status" value="1"/>
</dbReference>
<reference evidence="6 7" key="1">
    <citation type="submission" date="2025-04" db="UniProtKB">
        <authorList>
            <consortium name="RefSeq"/>
        </authorList>
    </citation>
    <scope>IDENTIFICATION</scope>
    <source>
        <tissue evidence="6 7">Total insect</tissue>
    </source>
</reference>
<feature type="compositionally biased region" description="Polar residues" evidence="1">
    <location>
        <begin position="189"/>
        <end position="210"/>
    </location>
</feature>
<protein>
    <submittedName>
        <fullName evidence="6 7">Uncharacterized protein LOC117641704 isoform X1</fullName>
    </submittedName>
</protein>
<evidence type="ECO:0000313" key="7">
    <source>
        <dbReference type="RefSeq" id="XP_034235262.1"/>
    </source>
</evidence>
<dbReference type="AlphaFoldDB" id="A0A6P8YML4"/>
<dbReference type="RefSeq" id="XP_034235175.1">
    <property type="nucleotide sequence ID" value="XM_034379284.1"/>
</dbReference>
<dbReference type="RefSeq" id="XP_034235351.1">
    <property type="nucleotide sequence ID" value="XM_034379460.1"/>
</dbReference>
<sequence>MPTTRAAAAVAVALWVLLSCLPCLPPARAQIGSDCSDSVPCTGNQQDCSLGYCRCTLGYVKHVNGECFPERGFNETCDFDDQCVDFRLKCSEGRCACVKYFHWDEYSRQCVTFKDLKYMLSDMEEKHHTHGRLMSETNKVFMGMMWTGLAVLLIGLVLASGCLFYGCCWDRSCCCPQDKLSKSRLPSGLQRQPNQRTAEATVPGSSNTQDRLQRGAQGTGVDYIPALYETTSFV</sequence>
<evidence type="ECO:0000256" key="3">
    <source>
        <dbReference type="SAM" id="SignalP"/>
    </source>
</evidence>
<organism evidence="7">
    <name type="scientific">Thrips palmi</name>
    <name type="common">Melon thrips</name>
    <dbReference type="NCBI Taxonomy" id="161013"/>
    <lineage>
        <taxon>Eukaryota</taxon>
        <taxon>Metazoa</taxon>
        <taxon>Ecdysozoa</taxon>
        <taxon>Arthropoda</taxon>
        <taxon>Hexapoda</taxon>
        <taxon>Insecta</taxon>
        <taxon>Pterygota</taxon>
        <taxon>Neoptera</taxon>
        <taxon>Paraneoptera</taxon>
        <taxon>Thysanoptera</taxon>
        <taxon>Terebrantia</taxon>
        <taxon>Thripoidea</taxon>
        <taxon>Thripidae</taxon>
        <taxon>Thrips</taxon>
    </lineage>
</organism>
<dbReference type="KEGG" id="tpal:117641704"/>
<keyword evidence="2" id="KW-0472">Membrane</keyword>
<keyword evidence="2" id="KW-0812">Transmembrane</keyword>
<evidence type="ECO:0000256" key="2">
    <source>
        <dbReference type="SAM" id="Phobius"/>
    </source>
</evidence>
<dbReference type="RefSeq" id="XP_034235262.1">
    <property type="nucleotide sequence ID" value="XM_034379371.1"/>
</dbReference>
<dbReference type="GeneID" id="117641704"/>
<proteinExistence type="predicted"/>
<feature type="transmembrane region" description="Helical" evidence="2">
    <location>
        <begin position="140"/>
        <end position="165"/>
    </location>
</feature>
<evidence type="ECO:0000313" key="8">
    <source>
        <dbReference type="RefSeq" id="XP_034235351.1"/>
    </source>
</evidence>
<keyword evidence="2" id="KW-1133">Transmembrane helix</keyword>
<feature type="domain" description="EB" evidence="4">
    <location>
        <begin position="62"/>
        <end position="104"/>
    </location>
</feature>
<dbReference type="OrthoDB" id="5912242at2759"/>
<feature type="region of interest" description="Disordered" evidence="1">
    <location>
        <begin position="184"/>
        <end position="214"/>
    </location>
</feature>
<keyword evidence="3" id="KW-0732">Signal</keyword>
<dbReference type="PROSITE" id="PS51257">
    <property type="entry name" value="PROKAR_LIPOPROTEIN"/>
    <property type="match status" value="1"/>
</dbReference>
<dbReference type="Proteomes" id="UP000515158">
    <property type="component" value="Unplaced"/>
</dbReference>